<dbReference type="PANTHER" id="PTHR34989:SF1">
    <property type="entry name" value="PROTEIN HDED"/>
    <property type="match status" value="1"/>
</dbReference>
<reference evidence="2" key="1">
    <citation type="submission" date="2021-06" db="EMBL/GenBank/DDBJ databases">
        <authorList>
            <person name="Criscuolo A."/>
        </authorList>
    </citation>
    <scope>NUCLEOTIDE SEQUENCE</scope>
    <source>
        <strain evidence="2">CIP111803</strain>
    </source>
</reference>
<organism evidence="2 3">
    <name type="scientific">Leucobacter soli</name>
    <dbReference type="NCBI Taxonomy" id="2812850"/>
    <lineage>
        <taxon>Bacteria</taxon>
        <taxon>Bacillati</taxon>
        <taxon>Actinomycetota</taxon>
        <taxon>Actinomycetes</taxon>
        <taxon>Micrococcales</taxon>
        <taxon>Microbacteriaceae</taxon>
        <taxon>Leucobacter</taxon>
    </lineage>
</organism>
<feature type="transmembrane region" description="Helical" evidence="1">
    <location>
        <begin position="84"/>
        <end position="102"/>
    </location>
</feature>
<keyword evidence="1" id="KW-1133">Transmembrane helix</keyword>
<dbReference type="Proteomes" id="UP000693892">
    <property type="component" value="Unassembled WGS sequence"/>
</dbReference>
<evidence type="ECO:0000256" key="1">
    <source>
        <dbReference type="SAM" id="Phobius"/>
    </source>
</evidence>
<dbReference type="Pfam" id="PF03729">
    <property type="entry name" value="DUF308"/>
    <property type="match status" value="2"/>
</dbReference>
<accession>A0A916JVS9</accession>
<feature type="transmembrane region" description="Helical" evidence="1">
    <location>
        <begin position="50"/>
        <end position="72"/>
    </location>
</feature>
<protein>
    <recommendedName>
        <fullName evidence="4">Acid-resistance membrane protein</fullName>
    </recommendedName>
</protein>
<dbReference type="PANTHER" id="PTHR34989">
    <property type="entry name" value="PROTEIN HDED"/>
    <property type="match status" value="1"/>
</dbReference>
<evidence type="ECO:0000313" key="3">
    <source>
        <dbReference type="Proteomes" id="UP000693892"/>
    </source>
</evidence>
<dbReference type="InterPro" id="IPR005325">
    <property type="entry name" value="DUF308_memb"/>
</dbReference>
<keyword evidence="1" id="KW-0812">Transmembrane</keyword>
<proteinExistence type="predicted"/>
<sequence length="189" mass="19829">MSETEIDVAAERRAVDSVRTMLGLGGLVALVVGILILVNPVKSAAVMMQIVAVIVALYMVGSGAVYLGTAIFSKTMKGWPRTGHALLGLLYVLAGVILFANLTATAALLTVFLTVLIGIMWIVEGIVAFTTLKSTGSKGLTIFYGIISLLAGFALIFSPLLSAVTLWILIGVSMIVLGVMQIARAFTVK</sequence>
<dbReference type="InterPro" id="IPR052712">
    <property type="entry name" value="Acid_resist_chaperone_HdeD"/>
</dbReference>
<evidence type="ECO:0008006" key="4">
    <source>
        <dbReference type="Google" id="ProtNLM"/>
    </source>
</evidence>
<comment type="caution">
    <text evidence="2">The sequence shown here is derived from an EMBL/GenBank/DDBJ whole genome shotgun (WGS) entry which is preliminary data.</text>
</comment>
<gene>
    <name evidence="2" type="ORF">LEUCIP111803_01129</name>
</gene>
<dbReference type="GO" id="GO:0005886">
    <property type="term" value="C:plasma membrane"/>
    <property type="evidence" value="ECO:0007669"/>
    <property type="project" value="TreeGrafter"/>
</dbReference>
<evidence type="ECO:0000313" key="2">
    <source>
        <dbReference type="EMBL" id="CAG7608559.1"/>
    </source>
</evidence>
<dbReference type="AlphaFoldDB" id="A0A916JVS9"/>
<dbReference type="EMBL" id="CAJVAP010000010">
    <property type="protein sequence ID" value="CAG7608559.1"/>
    <property type="molecule type" value="Genomic_DNA"/>
</dbReference>
<feature type="transmembrane region" description="Helical" evidence="1">
    <location>
        <begin position="21"/>
        <end position="38"/>
    </location>
</feature>
<dbReference type="RefSeq" id="WP_218114744.1">
    <property type="nucleotide sequence ID" value="NZ_CAJVAP010000010.1"/>
</dbReference>
<name>A0A916JVS9_9MICO</name>
<feature type="transmembrane region" description="Helical" evidence="1">
    <location>
        <begin position="141"/>
        <end position="160"/>
    </location>
</feature>
<feature type="transmembrane region" description="Helical" evidence="1">
    <location>
        <begin position="108"/>
        <end position="129"/>
    </location>
</feature>
<feature type="transmembrane region" description="Helical" evidence="1">
    <location>
        <begin position="166"/>
        <end position="186"/>
    </location>
</feature>
<keyword evidence="1" id="KW-0472">Membrane</keyword>
<keyword evidence="3" id="KW-1185">Reference proteome</keyword>